<keyword evidence="1" id="KW-0853">WD repeat</keyword>
<dbReference type="EMBL" id="KN765968">
    <property type="protein sequence ID" value="KIH47786.1"/>
    <property type="molecule type" value="Genomic_DNA"/>
</dbReference>
<dbReference type="GO" id="GO:0035721">
    <property type="term" value="P:intraciliary retrograde transport"/>
    <property type="evidence" value="ECO:0007669"/>
    <property type="project" value="TreeGrafter"/>
</dbReference>
<keyword evidence="2" id="KW-0677">Repeat</keyword>
<gene>
    <name evidence="4" type="ORF">ANCDUO_22149</name>
</gene>
<evidence type="ECO:0000313" key="5">
    <source>
        <dbReference type="Proteomes" id="UP000054047"/>
    </source>
</evidence>
<dbReference type="GO" id="GO:0061512">
    <property type="term" value="P:protein localization to cilium"/>
    <property type="evidence" value="ECO:0007669"/>
    <property type="project" value="TreeGrafter"/>
</dbReference>
<dbReference type="PANTHER" id="PTHR12764:SF4">
    <property type="entry name" value="INTRAFLAGELLAR TRANSPORT PROTEIN 122 HOMOLOG"/>
    <property type="match status" value="1"/>
</dbReference>
<organism evidence="4 5">
    <name type="scientific">Ancylostoma duodenale</name>
    <dbReference type="NCBI Taxonomy" id="51022"/>
    <lineage>
        <taxon>Eukaryota</taxon>
        <taxon>Metazoa</taxon>
        <taxon>Ecdysozoa</taxon>
        <taxon>Nematoda</taxon>
        <taxon>Chromadorea</taxon>
        <taxon>Rhabditida</taxon>
        <taxon>Rhabditina</taxon>
        <taxon>Rhabditomorpha</taxon>
        <taxon>Strongyloidea</taxon>
        <taxon>Ancylostomatidae</taxon>
        <taxon>Ancylostomatinae</taxon>
        <taxon>Ancylostoma</taxon>
    </lineage>
</organism>
<evidence type="ECO:0000313" key="4">
    <source>
        <dbReference type="EMBL" id="KIH47786.1"/>
    </source>
</evidence>
<keyword evidence="5" id="KW-1185">Reference proteome</keyword>
<dbReference type="PANTHER" id="PTHR12764">
    <property type="entry name" value="WD REPEAT DOMAIN-RELATED"/>
    <property type="match status" value="1"/>
</dbReference>
<feature type="domain" description="IFT122 second beta-propeller" evidence="3">
    <location>
        <begin position="1"/>
        <end position="132"/>
    </location>
</feature>
<dbReference type="OrthoDB" id="10255582at2759"/>
<feature type="non-terminal residue" evidence="4">
    <location>
        <position position="132"/>
    </location>
</feature>
<accession>A0A0C2FS84</accession>
<dbReference type="InterPro" id="IPR056152">
    <property type="entry name" value="Beta-prop_IFT122_2nd"/>
</dbReference>
<reference evidence="4 5" key="1">
    <citation type="submission" date="2013-12" db="EMBL/GenBank/DDBJ databases">
        <title>Draft genome of the parsitic nematode Ancylostoma duodenale.</title>
        <authorList>
            <person name="Mitreva M."/>
        </authorList>
    </citation>
    <scope>NUCLEOTIDE SEQUENCE [LARGE SCALE GENOMIC DNA]</scope>
    <source>
        <strain evidence="4 5">Zhejiang</strain>
    </source>
</reference>
<evidence type="ECO:0000259" key="3">
    <source>
        <dbReference type="Pfam" id="PF23377"/>
    </source>
</evidence>
<dbReference type="Proteomes" id="UP000054047">
    <property type="component" value="Unassembled WGS sequence"/>
</dbReference>
<dbReference type="GO" id="GO:0097730">
    <property type="term" value="C:non-motile cilium"/>
    <property type="evidence" value="ECO:0007669"/>
    <property type="project" value="TreeGrafter"/>
</dbReference>
<dbReference type="GO" id="GO:0030991">
    <property type="term" value="C:intraciliary transport particle A"/>
    <property type="evidence" value="ECO:0007669"/>
    <property type="project" value="TreeGrafter"/>
</dbReference>
<feature type="non-terminal residue" evidence="4">
    <location>
        <position position="1"/>
    </location>
</feature>
<name>A0A0C2FS84_9BILA</name>
<proteinExistence type="predicted"/>
<dbReference type="GO" id="GO:1905515">
    <property type="term" value="P:non-motile cilium assembly"/>
    <property type="evidence" value="ECO:0007669"/>
    <property type="project" value="TreeGrafter"/>
</dbReference>
<sequence length="132" mass="15344">DNMTDVVVQHLIHHTMTRIRCHDLVKKVAIYGHKLAVQLSDRLHIYRQIKGDGENEQLEYTLSERINKAFDCSLLVVCSNHLILCDERRLQCYDHKGLKQREWQLESAIRYIKVIGGPPGRETILIGLREGQ</sequence>
<dbReference type="InterPro" id="IPR039857">
    <property type="entry name" value="Ift122/121"/>
</dbReference>
<dbReference type="Pfam" id="PF23377">
    <property type="entry name" value="Beta-prop_IFT122_2nd"/>
    <property type="match status" value="1"/>
</dbReference>
<protein>
    <recommendedName>
        <fullName evidence="3">IFT122 second beta-propeller domain-containing protein</fullName>
    </recommendedName>
</protein>
<dbReference type="AlphaFoldDB" id="A0A0C2FS84"/>
<evidence type="ECO:0000256" key="1">
    <source>
        <dbReference type="ARBA" id="ARBA00022574"/>
    </source>
</evidence>
<evidence type="ECO:0000256" key="2">
    <source>
        <dbReference type="ARBA" id="ARBA00022737"/>
    </source>
</evidence>